<proteinExistence type="predicted"/>
<evidence type="ECO:0000313" key="3">
    <source>
        <dbReference type="Proteomes" id="UP000654257"/>
    </source>
</evidence>
<dbReference type="EMBL" id="BMCU01000002">
    <property type="protein sequence ID" value="GGG08159.1"/>
    <property type="molecule type" value="Genomic_DNA"/>
</dbReference>
<dbReference type="RefSeq" id="WP_188544884.1">
    <property type="nucleotide sequence ID" value="NZ_BMCU01000002.1"/>
</dbReference>
<keyword evidence="1" id="KW-0812">Transmembrane</keyword>
<dbReference type="AlphaFoldDB" id="A0A917FV54"/>
<dbReference type="InterPro" id="IPR014719">
    <property type="entry name" value="Ribosomal_bL12_C/ClpS-like"/>
</dbReference>
<evidence type="ECO:0000256" key="1">
    <source>
        <dbReference type="SAM" id="Phobius"/>
    </source>
</evidence>
<evidence type="ECO:0008006" key="4">
    <source>
        <dbReference type="Google" id="ProtNLM"/>
    </source>
</evidence>
<gene>
    <name evidence="2" type="ORF">GCM10007304_22810</name>
</gene>
<sequence>MARWMEDERLQRWGRTLFLLYLLGVAGPTAVDSLTTARDWAHLAVWLVAVIGFAGAAYGSWKRYRHPERITAPVPPNEVDAADVTSVIDVSGSRIGAIKSLRTLYPGLGLRDAKDLVDRHSVT</sequence>
<keyword evidence="1" id="KW-1133">Transmembrane helix</keyword>
<dbReference type="Proteomes" id="UP000654257">
    <property type="component" value="Unassembled WGS sequence"/>
</dbReference>
<feature type="transmembrane region" description="Helical" evidence="1">
    <location>
        <begin position="43"/>
        <end position="61"/>
    </location>
</feature>
<comment type="caution">
    <text evidence="2">The sequence shown here is derived from an EMBL/GenBank/DDBJ whole genome shotgun (WGS) entry which is preliminary data.</text>
</comment>
<evidence type="ECO:0000313" key="2">
    <source>
        <dbReference type="EMBL" id="GGG08159.1"/>
    </source>
</evidence>
<protein>
    <recommendedName>
        <fullName evidence="4">Ribosomal protein L7/L12 C-terminal domain-containing protein</fullName>
    </recommendedName>
</protein>
<name>A0A917FV54_9NOCA</name>
<reference evidence="2" key="2">
    <citation type="submission" date="2020-09" db="EMBL/GenBank/DDBJ databases">
        <authorList>
            <person name="Sun Q."/>
            <person name="Sedlacek I."/>
        </authorList>
    </citation>
    <scope>NUCLEOTIDE SEQUENCE</scope>
    <source>
        <strain evidence="2">CCM 7905</strain>
    </source>
</reference>
<keyword evidence="1" id="KW-0472">Membrane</keyword>
<reference evidence="2" key="1">
    <citation type="journal article" date="2014" name="Int. J. Syst. Evol. Microbiol.">
        <title>Complete genome sequence of Corynebacterium casei LMG S-19264T (=DSM 44701T), isolated from a smear-ripened cheese.</title>
        <authorList>
            <consortium name="US DOE Joint Genome Institute (JGI-PGF)"/>
            <person name="Walter F."/>
            <person name="Albersmeier A."/>
            <person name="Kalinowski J."/>
            <person name="Ruckert C."/>
        </authorList>
    </citation>
    <scope>NUCLEOTIDE SEQUENCE</scope>
    <source>
        <strain evidence="2">CCM 7905</strain>
    </source>
</reference>
<dbReference type="Gene3D" id="3.30.1390.10">
    <property type="match status" value="1"/>
</dbReference>
<organism evidence="2 3">
    <name type="scientific">Rhodococcoides trifolii</name>
    <dbReference type="NCBI Taxonomy" id="908250"/>
    <lineage>
        <taxon>Bacteria</taxon>
        <taxon>Bacillati</taxon>
        <taxon>Actinomycetota</taxon>
        <taxon>Actinomycetes</taxon>
        <taxon>Mycobacteriales</taxon>
        <taxon>Nocardiaceae</taxon>
        <taxon>Rhodococcoides</taxon>
    </lineage>
</organism>
<accession>A0A917FV54</accession>
<keyword evidence="3" id="KW-1185">Reference proteome</keyword>